<dbReference type="OrthoDB" id="104138at2"/>
<protein>
    <recommendedName>
        <fullName evidence="2">Phospholipase C/D domain-containing protein</fullName>
    </recommendedName>
</protein>
<dbReference type="HOGENOM" id="CLU_559923_0_0_0"/>
<name>Q1IVJ5_KORVE</name>
<feature type="region of interest" description="Disordered" evidence="1">
    <location>
        <begin position="252"/>
        <end position="271"/>
    </location>
</feature>
<dbReference type="Proteomes" id="UP000002432">
    <property type="component" value="Chromosome"/>
</dbReference>
<organism evidence="3 4">
    <name type="scientific">Koribacter versatilis (strain Ellin345)</name>
    <dbReference type="NCBI Taxonomy" id="204669"/>
    <lineage>
        <taxon>Bacteria</taxon>
        <taxon>Pseudomonadati</taxon>
        <taxon>Acidobacteriota</taxon>
        <taxon>Terriglobia</taxon>
        <taxon>Terriglobales</taxon>
        <taxon>Candidatus Korobacteraceae</taxon>
        <taxon>Candidatus Korobacter</taxon>
    </lineage>
</organism>
<dbReference type="EnsemblBacteria" id="ABF39105">
    <property type="protein sequence ID" value="ABF39105"/>
    <property type="gene ID" value="Acid345_0100"/>
</dbReference>
<dbReference type="eggNOG" id="ENOG502Z7M7">
    <property type="taxonomic scope" value="Bacteria"/>
</dbReference>
<evidence type="ECO:0000313" key="4">
    <source>
        <dbReference type="Proteomes" id="UP000002432"/>
    </source>
</evidence>
<reference evidence="3 4" key="1">
    <citation type="journal article" date="2009" name="Appl. Environ. Microbiol.">
        <title>Three genomes from the phylum Acidobacteria provide insight into the lifestyles of these microorganisms in soils.</title>
        <authorList>
            <person name="Ward N.L."/>
            <person name="Challacombe J.F."/>
            <person name="Janssen P.H."/>
            <person name="Henrissat B."/>
            <person name="Coutinho P.M."/>
            <person name="Wu M."/>
            <person name="Xie G."/>
            <person name="Haft D.H."/>
            <person name="Sait M."/>
            <person name="Badger J."/>
            <person name="Barabote R.D."/>
            <person name="Bradley B."/>
            <person name="Brettin T.S."/>
            <person name="Brinkac L.M."/>
            <person name="Bruce D."/>
            <person name="Creasy T."/>
            <person name="Daugherty S.C."/>
            <person name="Davidsen T.M."/>
            <person name="DeBoy R.T."/>
            <person name="Detter J.C."/>
            <person name="Dodson R.J."/>
            <person name="Durkin A.S."/>
            <person name="Ganapathy A."/>
            <person name="Gwinn-Giglio M."/>
            <person name="Han C.S."/>
            <person name="Khouri H."/>
            <person name="Kiss H."/>
            <person name="Kothari S.P."/>
            <person name="Madupu R."/>
            <person name="Nelson K.E."/>
            <person name="Nelson W.C."/>
            <person name="Paulsen I."/>
            <person name="Penn K."/>
            <person name="Ren Q."/>
            <person name="Rosovitz M.J."/>
            <person name="Selengut J.D."/>
            <person name="Shrivastava S."/>
            <person name="Sullivan S.A."/>
            <person name="Tapia R."/>
            <person name="Thompson L.S."/>
            <person name="Watkins K.L."/>
            <person name="Yang Q."/>
            <person name="Yu C."/>
            <person name="Zafar N."/>
            <person name="Zhou L."/>
            <person name="Kuske C.R."/>
        </authorList>
    </citation>
    <scope>NUCLEOTIDE SEQUENCE [LARGE SCALE GENOMIC DNA]</scope>
    <source>
        <strain evidence="3 4">Ellin345</strain>
    </source>
</reference>
<dbReference type="RefSeq" id="WP_011520907.1">
    <property type="nucleotide sequence ID" value="NC_008009.1"/>
</dbReference>
<dbReference type="EMBL" id="CP000360">
    <property type="protein sequence ID" value="ABF39105.1"/>
    <property type="molecule type" value="Genomic_DNA"/>
</dbReference>
<dbReference type="KEGG" id="aba:Acid345_0100"/>
<evidence type="ECO:0000256" key="1">
    <source>
        <dbReference type="SAM" id="MobiDB-lite"/>
    </source>
</evidence>
<evidence type="ECO:0000313" key="3">
    <source>
        <dbReference type="EMBL" id="ABF39105.1"/>
    </source>
</evidence>
<accession>Q1IVJ5</accession>
<dbReference type="AlphaFoldDB" id="Q1IVJ5"/>
<sequence length="433" mass="48442">MPIRSLALRALTLWCLIVLLCAPGAYAYSVLTHQAIIDLAWDDSIRPFLLSRYPNATAEQLQVAHAYAYGGCAIQDMGYYPFGHTFFSDLTHYVRAGDFVASLFRNAQNLNDLAFAAGALSHYLGDSFGHSIATNQATPIEFPDLGARYGTVVTYEQDPHAHVRTEFGFDIEQVSKQRFAPHSYLVHIGLLIPRPLLEKAFFETYGMPLHTLLGEEGPSMRSYRSAVRSFIPFFARGEVVLHRHEFLQEQPSPEFSTYSEESEHADFRNHSPQGYRNPGFVGHLSAAIVWIVPKRGPAAMLAIKIPSHESQELYAKSMTTTLEHLHKHLGDLGHGEVTTFALADRDLDTGARTKPGGYARTDATYAKLLHDVVTRPQMTIPLGLKEDVLAYYADLNAPITTKQNPKQWAQVQQELEHFRTMKSTSQVLIPSEP</sequence>
<dbReference type="STRING" id="204669.Acid345_0100"/>
<evidence type="ECO:0000259" key="2">
    <source>
        <dbReference type="Pfam" id="PF00882"/>
    </source>
</evidence>
<proteinExistence type="predicted"/>
<dbReference type="InterPro" id="IPR029002">
    <property type="entry name" value="PLPC/GPLD1"/>
</dbReference>
<gene>
    <name evidence="3" type="ordered locus">Acid345_0100</name>
</gene>
<keyword evidence="4" id="KW-1185">Reference proteome</keyword>
<feature type="domain" description="Phospholipase C/D" evidence="2">
    <location>
        <begin position="32"/>
        <end position="209"/>
    </location>
</feature>
<dbReference type="Pfam" id="PF00882">
    <property type="entry name" value="Zn_dep_PLPC"/>
    <property type="match status" value="1"/>
</dbReference>